<feature type="region of interest" description="Disordered" evidence="1">
    <location>
        <begin position="116"/>
        <end position="182"/>
    </location>
</feature>
<feature type="compositionally biased region" description="Basic and acidic residues" evidence="1">
    <location>
        <begin position="235"/>
        <end position="247"/>
    </location>
</feature>
<dbReference type="VEuPathDB" id="FungiDB:SCHCODRAFT_02685035"/>
<keyword evidence="4" id="KW-1185">Reference proteome</keyword>
<keyword evidence="2" id="KW-0732">Signal</keyword>
<dbReference type="eggNOG" id="ENOG502SYIR">
    <property type="taxonomic scope" value="Eukaryota"/>
</dbReference>
<reference evidence="3 4" key="1">
    <citation type="journal article" date="2010" name="Nat. Biotechnol.">
        <title>Genome sequence of the model mushroom Schizophyllum commune.</title>
        <authorList>
            <person name="Ohm R.A."/>
            <person name="de Jong J.F."/>
            <person name="Lugones L.G."/>
            <person name="Aerts A."/>
            <person name="Kothe E."/>
            <person name="Stajich J.E."/>
            <person name="de Vries R.P."/>
            <person name="Record E."/>
            <person name="Levasseur A."/>
            <person name="Baker S.E."/>
            <person name="Bartholomew K.A."/>
            <person name="Coutinho P.M."/>
            <person name="Erdmann S."/>
            <person name="Fowler T.J."/>
            <person name="Gathman A.C."/>
            <person name="Lombard V."/>
            <person name="Henrissat B."/>
            <person name="Knabe N."/>
            <person name="Kuees U."/>
            <person name="Lilly W.W."/>
            <person name="Lindquist E."/>
            <person name="Lucas S."/>
            <person name="Magnuson J.K."/>
            <person name="Piumi F."/>
            <person name="Raudaskoski M."/>
            <person name="Salamov A."/>
            <person name="Schmutz J."/>
            <person name="Schwarze F.W.M.R."/>
            <person name="vanKuyk P.A."/>
            <person name="Horton J.S."/>
            <person name="Grigoriev I.V."/>
            <person name="Woesten H.A.B."/>
        </authorList>
    </citation>
    <scope>NUCLEOTIDE SEQUENCE [LARGE SCALE GENOMIC DNA]</scope>
    <source>
        <strain evidence="4">H4-8 / FGSC 9210</strain>
    </source>
</reference>
<evidence type="ECO:0000313" key="4">
    <source>
        <dbReference type="Proteomes" id="UP000007431"/>
    </source>
</evidence>
<gene>
    <name evidence="3" type="ORF">SCHCODRAFT_231094</name>
</gene>
<accession>D8PMA7</accession>
<evidence type="ECO:0000313" key="3">
    <source>
        <dbReference type="EMBL" id="EFJ02106.1"/>
    </source>
</evidence>
<feature type="region of interest" description="Disordered" evidence="1">
    <location>
        <begin position="195"/>
        <end position="247"/>
    </location>
</feature>
<feature type="compositionally biased region" description="Polar residues" evidence="1">
    <location>
        <begin position="195"/>
        <end position="218"/>
    </location>
</feature>
<proteinExistence type="predicted"/>
<name>D8PMA7_SCHCM</name>
<feature type="compositionally biased region" description="Polar residues" evidence="1">
    <location>
        <begin position="139"/>
        <end position="151"/>
    </location>
</feature>
<dbReference type="AlphaFoldDB" id="D8PMA7"/>
<feature type="signal peptide" evidence="2">
    <location>
        <begin position="1"/>
        <end position="18"/>
    </location>
</feature>
<evidence type="ECO:0000256" key="2">
    <source>
        <dbReference type="SAM" id="SignalP"/>
    </source>
</evidence>
<dbReference type="EMBL" id="GL377302">
    <property type="protein sequence ID" value="EFJ02106.1"/>
    <property type="molecule type" value="Genomic_DNA"/>
</dbReference>
<dbReference type="HOGENOM" id="CLU_842372_0_0_1"/>
<protein>
    <submittedName>
        <fullName evidence="3">Uncharacterized protein</fullName>
    </submittedName>
</protein>
<sequence>MRLSLAVAPALFFGFAAAAVTNAEKRDVTDPTNPQNLINCPPGGGADGCHLETTCDRIRINYGYSFNGHYIWYNYNTDDVPDGKHEVGLGKSKSKFVDTGVGRSVGQGMGSSLSMRGLSGDAAPSSGTLLTGNPAPRHYSTNTTSDTSNHGQAAYHVGGPTRAASKSAGDTPKPGGDAAENTCNASKSAATKLTLASNGWQPRSSSSALDTANYTASNGKAGDHASSSKSAGDPTQDRVDDRKTTKELPLRNDLNLALEGNGRDEALDRASGTRNRTDGPCHLCDRASNGGDLASHGVDLAFADDGVPAGRQRAVAVIEGFYNETPVVHL</sequence>
<evidence type="ECO:0000256" key="1">
    <source>
        <dbReference type="SAM" id="MobiDB-lite"/>
    </source>
</evidence>
<dbReference type="Proteomes" id="UP000007431">
    <property type="component" value="Unassembled WGS sequence"/>
</dbReference>
<dbReference type="InParanoid" id="D8PMA7"/>
<feature type="chain" id="PRO_5003120078" evidence="2">
    <location>
        <begin position="19"/>
        <end position="330"/>
    </location>
</feature>
<organism evidence="4">
    <name type="scientific">Schizophyllum commune (strain H4-8 / FGSC 9210)</name>
    <name type="common">Split gill fungus</name>
    <dbReference type="NCBI Taxonomy" id="578458"/>
    <lineage>
        <taxon>Eukaryota</taxon>
        <taxon>Fungi</taxon>
        <taxon>Dikarya</taxon>
        <taxon>Basidiomycota</taxon>
        <taxon>Agaricomycotina</taxon>
        <taxon>Agaricomycetes</taxon>
        <taxon>Agaricomycetidae</taxon>
        <taxon>Agaricales</taxon>
        <taxon>Schizophyllaceae</taxon>
        <taxon>Schizophyllum</taxon>
    </lineage>
</organism>